<organism evidence="1 2">
    <name type="scientific">Ixodes persulcatus</name>
    <name type="common">Taiga tick</name>
    <dbReference type="NCBI Taxonomy" id="34615"/>
    <lineage>
        <taxon>Eukaryota</taxon>
        <taxon>Metazoa</taxon>
        <taxon>Ecdysozoa</taxon>
        <taxon>Arthropoda</taxon>
        <taxon>Chelicerata</taxon>
        <taxon>Arachnida</taxon>
        <taxon>Acari</taxon>
        <taxon>Parasitiformes</taxon>
        <taxon>Ixodida</taxon>
        <taxon>Ixodoidea</taxon>
        <taxon>Ixodidae</taxon>
        <taxon>Ixodinae</taxon>
        <taxon>Ixodes</taxon>
    </lineage>
</organism>
<comment type="caution">
    <text evidence="1">The sequence shown here is derived from an EMBL/GenBank/DDBJ whole genome shotgun (WGS) entry which is preliminary data.</text>
</comment>
<reference evidence="1 2" key="1">
    <citation type="journal article" date="2020" name="Cell">
        <title>Large-Scale Comparative Analyses of Tick Genomes Elucidate Their Genetic Diversity and Vector Capacities.</title>
        <authorList>
            <consortium name="Tick Genome and Microbiome Consortium (TIGMIC)"/>
            <person name="Jia N."/>
            <person name="Wang J."/>
            <person name="Shi W."/>
            <person name="Du L."/>
            <person name="Sun Y."/>
            <person name="Zhan W."/>
            <person name="Jiang J.F."/>
            <person name="Wang Q."/>
            <person name="Zhang B."/>
            <person name="Ji P."/>
            <person name="Bell-Sakyi L."/>
            <person name="Cui X.M."/>
            <person name="Yuan T.T."/>
            <person name="Jiang B.G."/>
            <person name="Yang W.F."/>
            <person name="Lam T.T."/>
            <person name="Chang Q.C."/>
            <person name="Ding S.J."/>
            <person name="Wang X.J."/>
            <person name="Zhu J.G."/>
            <person name="Ruan X.D."/>
            <person name="Zhao L."/>
            <person name="Wei J.T."/>
            <person name="Ye R.Z."/>
            <person name="Que T.C."/>
            <person name="Du C.H."/>
            <person name="Zhou Y.H."/>
            <person name="Cheng J.X."/>
            <person name="Dai P.F."/>
            <person name="Guo W.B."/>
            <person name="Han X.H."/>
            <person name="Huang E.J."/>
            <person name="Li L.F."/>
            <person name="Wei W."/>
            <person name="Gao Y.C."/>
            <person name="Liu J.Z."/>
            <person name="Shao H.Z."/>
            <person name="Wang X."/>
            <person name="Wang C.C."/>
            <person name="Yang T.C."/>
            <person name="Huo Q.B."/>
            <person name="Li W."/>
            <person name="Chen H.Y."/>
            <person name="Chen S.E."/>
            <person name="Zhou L.G."/>
            <person name="Ni X.B."/>
            <person name="Tian J.H."/>
            <person name="Sheng Y."/>
            <person name="Liu T."/>
            <person name="Pan Y.S."/>
            <person name="Xia L.Y."/>
            <person name="Li J."/>
            <person name="Zhao F."/>
            <person name="Cao W.C."/>
        </authorList>
    </citation>
    <scope>NUCLEOTIDE SEQUENCE [LARGE SCALE GENOMIC DNA]</scope>
    <source>
        <strain evidence="1">Iper-2018</strain>
    </source>
</reference>
<dbReference type="Proteomes" id="UP000805193">
    <property type="component" value="Unassembled WGS sequence"/>
</dbReference>
<keyword evidence="2" id="KW-1185">Reference proteome</keyword>
<name>A0AC60PWJ8_IXOPE</name>
<evidence type="ECO:0000313" key="2">
    <source>
        <dbReference type="Proteomes" id="UP000805193"/>
    </source>
</evidence>
<proteinExistence type="predicted"/>
<dbReference type="EMBL" id="JABSTQ010009848">
    <property type="protein sequence ID" value="KAG0425410.1"/>
    <property type="molecule type" value="Genomic_DNA"/>
</dbReference>
<protein>
    <submittedName>
        <fullName evidence="1">Uncharacterized protein</fullName>
    </submittedName>
</protein>
<sequence>MHSDSDEYVDSDNPEWAQPDERGRKRRRSSDKWKQNVSKKKRNQGNEYTNAAGREGFTFLDGLADEWHQWIGRDGVHPSRMGNKVKSW</sequence>
<evidence type="ECO:0000313" key="1">
    <source>
        <dbReference type="EMBL" id="KAG0425410.1"/>
    </source>
</evidence>
<gene>
    <name evidence="1" type="ORF">HPB47_027418</name>
</gene>
<accession>A0AC60PWJ8</accession>